<feature type="domain" description="Chromo" evidence="1">
    <location>
        <begin position="1"/>
        <end position="71"/>
    </location>
</feature>
<dbReference type="Pfam" id="PF16496">
    <property type="entry name" value="SWIRM-assoc_2"/>
    <property type="match status" value="1"/>
</dbReference>
<gene>
    <name evidence="2" type="ORF">scyTo_0023095</name>
</gene>
<evidence type="ECO:0000313" key="2">
    <source>
        <dbReference type="EMBL" id="GCB80764.1"/>
    </source>
</evidence>
<name>A0A401Q5V8_SCYTO</name>
<dbReference type="EMBL" id="BFAA01026191">
    <property type="protein sequence ID" value="GCB80764.1"/>
    <property type="molecule type" value="Genomic_DNA"/>
</dbReference>
<dbReference type="PANTHER" id="PTHR15381">
    <property type="entry name" value="CHONDROITIN SULFATE PROTEOGLYCAN 5 -RELATED"/>
    <property type="match status" value="1"/>
</dbReference>
<proteinExistence type="predicted"/>
<comment type="caution">
    <text evidence="2">The sequence shown here is derived from an EMBL/GenBank/DDBJ whole genome shotgun (WGS) entry which is preliminary data.</text>
</comment>
<sequence length="71" mass="8231">AKCFLDFKAGGPLGHILGAAYKFKSEQGWRRFDLQNPSRMDRNVEMFMTIEKTLVQVRMLPDILVKLVFNL</sequence>
<evidence type="ECO:0000259" key="1">
    <source>
        <dbReference type="PROSITE" id="PS52032"/>
    </source>
</evidence>
<dbReference type="GO" id="GO:0048858">
    <property type="term" value="P:cell projection morphogenesis"/>
    <property type="evidence" value="ECO:0007669"/>
    <property type="project" value="TreeGrafter"/>
</dbReference>
<dbReference type="STRING" id="75743.A0A401Q5V8"/>
<dbReference type="Proteomes" id="UP000288216">
    <property type="component" value="Unassembled WGS sequence"/>
</dbReference>
<dbReference type="InterPro" id="IPR049898">
    <property type="entry name" value="MARR_BRCT_CHROMO"/>
</dbReference>
<dbReference type="AlphaFoldDB" id="A0A401Q5V8"/>
<reference evidence="2 3" key="1">
    <citation type="journal article" date="2018" name="Nat. Ecol. Evol.">
        <title>Shark genomes provide insights into elasmobranch evolution and the origin of vertebrates.</title>
        <authorList>
            <person name="Hara Y"/>
            <person name="Yamaguchi K"/>
            <person name="Onimaru K"/>
            <person name="Kadota M"/>
            <person name="Koyanagi M"/>
            <person name="Keeley SD"/>
            <person name="Tatsumi K"/>
            <person name="Tanaka K"/>
            <person name="Motone F"/>
            <person name="Kageyama Y"/>
            <person name="Nozu R"/>
            <person name="Adachi N"/>
            <person name="Nishimura O"/>
            <person name="Nakagawa R"/>
            <person name="Tanegashima C"/>
            <person name="Kiyatake I"/>
            <person name="Matsumoto R"/>
            <person name="Murakumo K"/>
            <person name="Nishida K"/>
            <person name="Terakita A"/>
            <person name="Kuratani S"/>
            <person name="Sato K"/>
            <person name="Hyodo S Kuraku.S."/>
        </authorList>
    </citation>
    <scope>NUCLEOTIDE SEQUENCE [LARGE SCALE GENOMIC DNA]</scope>
</reference>
<keyword evidence="3" id="KW-1185">Reference proteome</keyword>
<protein>
    <recommendedName>
        <fullName evidence="1">Chromo domain-containing protein</fullName>
    </recommendedName>
</protein>
<dbReference type="PANTHER" id="PTHR15381:SF1">
    <property type="entry name" value="CHONDROITIN SULFATE PROTEOGLYCAN 5"/>
    <property type="match status" value="1"/>
</dbReference>
<dbReference type="InterPro" id="IPR032450">
    <property type="entry name" value="SMARCC_N"/>
</dbReference>
<dbReference type="PROSITE" id="PS52032">
    <property type="entry name" value="MARR_BRCT_CHROMO"/>
    <property type="match status" value="1"/>
</dbReference>
<feature type="non-terminal residue" evidence="2">
    <location>
        <position position="1"/>
    </location>
</feature>
<accession>A0A401Q5V8</accession>
<dbReference type="GO" id="GO:0045202">
    <property type="term" value="C:synapse"/>
    <property type="evidence" value="ECO:0007669"/>
    <property type="project" value="TreeGrafter"/>
</dbReference>
<organism evidence="2 3">
    <name type="scientific">Scyliorhinus torazame</name>
    <name type="common">Cloudy catshark</name>
    <name type="synonym">Catulus torazame</name>
    <dbReference type="NCBI Taxonomy" id="75743"/>
    <lineage>
        <taxon>Eukaryota</taxon>
        <taxon>Metazoa</taxon>
        <taxon>Chordata</taxon>
        <taxon>Craniata</taxon>
        <taxon>Vertebrata</taxon>
        <taxon>Chondrichthyes</taxon>
        <taxon>Elasmobranchii</taxon>
        <taxon>Galeomorphii</taxon>
        <taxon>Galeoidea</taxon>
        <taxon>Carcharhiniformes</taxon>
        <taxon>Scyliorhinidae</taxon>
        <taxon>Scyliorhinus</taxon>
    </lineage>
</organism>
<evidence type="ECO:0000313" key="3">
    <source>
        <dbReference type="Proteomes" id="UP000288216"/>
    </source>
</evidence>
<dbReference type="OrthoDB" id="118550at2759"/>